<dbReference type="Proteomes" id="UP001163324">
    <property type="component" value="Chromosome 1"/>
</dbReference>
<evidence type="ECO:0000313" key="1">
    <source>
        <dbReference type="EMBL" id="KAI9904475.1"/>
    </source>
</evidence>
<keyword evidence="2" id="KW-1185">Reference proteome</keyword>
<evidence type="ECO:0000313" key="2">
    <source>
        <dbReference type="Proteomes" id="UP001163324"/>
    </source>
</evidence>
<gene>
    <name evidence="1" type="ORF">N3K66_001004</name>
</gene>
<proteinExistence type="predicted"/>
<dbReference type="EMBL" id="CM047940">
    <property type="protein sequence ID" value="KAI9904475.1"/>
    <property type="molecule type" value="Genomic_DNA"/>
</dbReference>
<organism evidence="1 2">
    <name type="scientific">Trichothecium roseum</name>
    <dbReference type="NCBI Taxonomy" id="47278"/>
    <lineage>
        <taxon>Eukaryota</taxon>
        <taxon>Fungi</taxon>
        <taxon>Dikarya</taxon>
        <taxon>Ascomycota</taxon>
        <taxon>Pezizomycotina</taxon>
        <taxon>Sordariomycetes</taxon>
        <taxon>Hypocreomycetidae</taxon>
        <taxon>Hypocreales</taxon>
        <taxon>Hypocreales incertae sedis</taxon>
        <taxon>Trichothecium</taxon>
    </lineage>
</organism>
<comment type="caution">
    <text evidence="1">The sequence shown here is derived from an EMBL/GenBank/DDBJ whole genome shotgun (WGS) entry which is preliminary data.</text>
</comment>
<accession>A0ACC0VFI8</accession>
<name>A0ACC0VFI8_9HYPO</name>
<sequence>MVSFWPWKGDGSSTASFEKTLSNLFTKISETQTKLDKVRSRARRVKVLWTLYLVFAYLVYAIVAFVVIGYNKMGAYEWTGLASGPVVIISVRNIITWCYNFRIDSLSNRLKEYQAERQKTIKKLKDATRYDSTMELIEKYGGVDGTPRIQEPDYEDQEQERPGSRQQSRQHSRPSTSNGRTNIAPPPTANIQRRPVTPVSPAKSISLEPTAEFAPNAEGPDIPSPFLQPQHVPTNQQQLPALQQHHWYDRIFDVLLGEDETAPKNRIVLLCHSCRLVNGQAPPGTKSLSELGLWRCVSCGARNGQKEDEGQRIVREVLDAKKNEKDGQKKSSGEKAVEKESEISS</sequence>
<reference evidence="1" key="1">
    <citation type="submission" date="2022-10" db="EMBL/GenBank/DDBJ databases">
        <title>Complete Genome of Trichothecium roseum strain YXFP-22015, a Plant Pathogen Isolated from Citrus.</title>
        <authorList>
            <person name="Wang Y."/>
            <person name="Zhu L."/>
        </authorList>
    </citation>
    <scope>NUCLEOTIDE SEQUENCE</scope>
    <source>
        <strain evidence="1">YXFP-22015</strain>
    </source>
</reference>
<protein>
    <submittedName>
        <fullName evidence="1">Uncharacterized protein</fullName>
    </submittedName>
</protein>